<feature type="transmembrane region" description="Helical" evidence="3">
    <location>
        <begin position="178"/>
        <end position="196"/>
    </location>
</feature>
<evidence type="ECO:0000313" key="4">
    <source>
        <dbReference type="EMBL" id="VEN74265.1"/>
    </source>
</evidence>
<sequence>MAEPDEPIPDNRIVFKQFVKPDMDNLKKHMTRFPLISQALLFVTIVMGVWGVYAGALGGGFVLDDWSLILHNPTLRIQDLSWSEIQRIVVGLRPVSTLTFALNHLFFPESLAAYHAVNIVIHIAAGIFLFFFVQITLGLSSAKAPSGINARFSAYAVSILWLFHPVNTQSVSYIVQRQNAMAGMFFIASMLFYAKARLAPKPPNARLWAAGCALAGVLAVGSKENAAALPVFIFLYEWFFFQDLNAKWAAIRGLSILGALAVALASVWIFFPQILPMGILSRGYDIYAFTMEQRLLTELRVLVYYITLIFFPHPSRLSLDRDFPYSHSMLDPPTTLASLLILLALLGLAAARARKEPLFSFCVIWFFGNLVMESSFIPLDIIFEHRLYLPSISIIGMAAWALWKYLPSKKAVAALFCLALSAFSIWTWQRNQVWGKSPMAIYLDSAAKSPEKARPFYNVACEYAKRGRAREAVRWLELAKDKKKELKWSLERNLSLDPDFKAIRRSRAFKEFAEKISREK</sequence>
<evidence type="ECO:0000256" key="3">
    <source>
        <dbReference type="SAM" id="Phobius"/>
    </source>
</evidence>
<evidence type="ECO:0008006" key="5">
    <source>
        <dbReference type="Google" id="ProtNLM"/>
    </source>
</evidence>
<gene>
    <name evidence="4" type="ORF">EPICR_30200</name>
</gene>
<dbReference type="AlphaFoldDB" id="A0A484HMY2"/>
<feature type="transmembrane region" description="Helical" evidence="3">
    <location>
        <begin position="295"/>
        <end position="313"/>
    </location>
</feature>
<dbReference type="PANTHER" id="PTHR44227">
    <property type="match status" value="1"/>
</dbReference>
<reference evidence="4" key="1">
    <citation type="submission" date="2019-01" db="EMBL/GenBank/DDBJ databases">
        <authorList>
            <consortium name="Genoscope - CEA"/>
            <person name="William W."/>
        </authorList>
    </citation>
    <scope>NUCLEOTIDE SEQUENCE</scope>
    <source>
        <strain evidence="4">CR-1</strain>
    </source>
</reference>
<feature type="transmembrane region" description="Helical" evidence="3">
    <location>
        <begin position="148"/>
        <end position="166"/>
    </location>
</feature>
<feature type="transmembrane region" description="Helical" evidence="3">
    <location>
        <begin position="358"/>
        <end position="379"/>
    </location>
</feature>
<keyword evidence="3" id="KW-0812">Transmembrane</keyword>
<name>A0A484HMY2_9BACT</name>
<keyword evidence="3" id="KW-1133">Transmembrane helix</keyword>
<evidence type="ECO:0000256" key="2">
    <source>
        <dbReference type="ARBA" id="ARBA00022803"/>
    </source>
</evidence>
<evidence type="ECO:0000256" key="1">
    <source>
        <dbReference type="ARBA" id="ARBA00022737"/>
    </source>
</evidence>
<organism evidence="4">
    <name type="scientific">uncultured Desulfobacteraceae bacterium</name>
    <dbReference type="NCBI Taxonomy" id="218296"/>
    <lineage>
        <taxon>Bacteria</taxon>
        <taxon>Pseudomonadati</taxon>
        <taxon>Thermodesulfobacteriota</taxon>
        <taxon>Desulfobacteria</taxon>
        <taxon>Desulfobacterales</taxon>
        <taxon>Desulfobacteraceae</taxon>
        <taxon>environmental samples</taxon>
    </lineage>
</organism>
<protein>
    <recommendedName>
        <fullName evidence="5">Tetratricopeptide repeat protein</fullName>
    </recommendedName>
</protein>
<keyword evidence="3" id="KW-0472">Membrane</keyword>
<feature type="transmembrane region" description="Helical" evidence="3">
    <location>
        <begin position="410"/>
        <end position="428"/>
    </location>
</feature>
<feature type="transmembrane region" description="Helical" evidence="3">
    <location>
        <begin position="112"/>
        <end position="136"/>
    </location>
</feature>
<dbReference type="InterPro" id="IPR052346">
    <property type="entry name" value="O-mannosyl-transferase_TMTC"/>
</dbReference>
<feature type="transmembrane region" description="Helical" evidence="3">
    <location>
        <begin position="39"/>
        <end position="63"/>
    </location>
</feature>
<proteinExistence type="predicted"/>
<feature type="transmembrane region" description="Helical" evidence="3">
    <location>
        <begin position="385"/>
        <end position="403"/>
    </location>
</feature>
<feature type="transmembrane region" description="Helical" evidence="3">
    <location>
        <begin position="208"/>
        <end position="236"/>
    </location>
</feature>
<keyword evidence="2" id="KW-0802">TPR repeat</keyword>
<dbReference type="PANTHER" id="PTHR44227:SF3">
    <property type="entry name" value="PROTEIN O-MANNOSYL-TRANSFERASE TMTC4"/>
    <property type="match status" value="1"/>
</dbReference>
<feature type="transmembrane region" description="Helical" evidence="3">
    <location>
        <begin position="256"/>
        <end position="275"/>
    </location>
</feature>
<keyword evidence="1" id="KW-0677">Repeat</keyword>
<accession>A0A484HMY2</accession>
<dbReference type="EMBL" id="CAACVI010000023">
    <property type="protein sequence ID" value="VEN74265.1"/>
    <property type="molecule type" value="Genomic_DNA"/>
</dbReference>
<feature type="transmembrane region" description="Helical" evidence="3">
    <location>
        <begin position="333"/>
        <end position="351"/>
    </location>
</feature>